<sequence length="479" mass="56198">PEIEKRILEFWNKNKIFEKSLKKKSPKGDFVFYDGPPFATGTPHYGHIVASLIKDIVPRYWTMQGYRVERKWGWDCHGLPIENIVEEELKLKDKKDIEKTGVDKFNETCRSKVLTYAKEWQKVVGRLGRWVDMDNAYKTMDLDYMESIWWVFKQLWDKKLIYKGHKSMHVCPRCETTLSQSEVTQGYKDVKDIAVTIKFELEDEPGTFVLAWTTTPWTLIGNVALAVNKDIDYVKFKYKDEIYITSKKDFDDYDKGKILKKFKGKELVGKKYKPLFNYYSEENLYTIQSADFVDVEEGTGIVHIAPAFGEDDINLGREKNLPFIQHVNMDGRIKKQAKDFAGLEVRPKDDSLSTDKKIVNYLGKKVFFKEEYTHSYPHCWRCDSPLLNYATDSWFVNVLKIKDEILENAKDINWVPKHVKEGRFGKWLEGIKDWSISRQRFWGSVMPIWICDKCDEKEIFGSIKELEKASGAKIKDLHK</sequence>
<dbReference type="GO" id="GO:0004822">
    <property type="term" value="F:isoleucine-tRNA ligase activity"/>
    <property type="evidence" value="ECO:0007669"/>
    <property type="project" value="UniProtKB-EC"/>
</dbReference>
<keyword evidence="9" id="KW-0862">Zinc</keyword>
<dbReference type="InterPro" id="IPR002301">
    <property type="entry name" value="Ile-tRNA-ligase"/>
</dbReference>
<evidence type="ECO:0000256" key="12">
    <source>
        <dbReference type="ARBA" id="ARBA00023146"/>
    </source>
</evidence>
<dbReference type="InterPro" id="IPR001412">
    <property type="entry name" value="aa-tRNA-synth_I_CS"/>
</dbReference>
<dbReference type="GO" id="GO:0005524">
    <property type="term" value="F:ATP binding"/>
    <property type="evidence" value="ECO:0007669"/>
    <property type="project" value="UniProtKB-KW"/>
</dbReference>
<accession>X0SHM3</accession>
<evidence type="ECO:0000256" key="11">
    <source>
        <dbReference type="ARBA" id="ARBA00022917"/>
    </source>
</evidence>
<dbReference type="InterPro" id="IPR002300">
    <property type="entry name" value="aa-tRNA-synth_Ia"/>
</dbReference>
<dbReference type="Gene3D" id="3.40.50.620">
    <property type="entry name" value="HUPs"/>
    <property type="match status" value="2"/>
</dbReference>
<evidence type="ECO:0000256" key="9">
    <source>
        <dbReference type="ARBA" id="ARBA00022833"/>
    </source>
</evidence>
<evidence type="ECO:0000256" key="1">
    <source>
        <dbReference type="ARBA" id="ARBA00001947"/>
    </source>
</evidence>
<dbReference type="InterPro" id="IPR023586">
    <property type="entry name" value="Ile-tRNA-ligase_type2"/>
</dbReference>
<comment type="catalytic activity">
    <reaction evidence="14">
        <text>tRNA(Ile) + L-isoleucine + ATP = L-isoleucyl-tRNA(Ile) + AMP + diphosphate</text>
        <dbReference type="Rhea" id="RHEA:11060"/>
        <dbReference type="Rhea" id="RHEA-COMP:9666"/>
        <dbReference type="Rhea" id="RHEA-COMP:9695"/>
        <dbReference type="ChEBI" id="CHEBI:30616"/>
        <dbReference type="ChEBI" id="CHEBI:33019"/>
        <dbReference type="ChEBI" id="CHEBI:58045"/>
        <dbReference type="ChEBI" id="CHEBI:78442"/>
        <dbReference type="ChEBI" id="CHEBI:78528"/>
        <dbReference type="ChEBI" id="CHEBI:456215"/>
        <dbReference type="EC" id="6.1.1.5"/>
    </reaction>
</comment>
<dbReference type="AlphaFoldDB" id="X0SHM3"/>
<dbReference type="PROSITE" id="PS00178">
    <property type="entry name" value="AA_TRNA_LIGASE_I"/>
    <property type="match status" value="1"/>
</dbReference>
<evidence type="ECO:0000256" key="5">
    <source>
        <dbReference type="ARBA" id="ARBA00022490"/>
    </source>
</evidence>
<dbReference type="EC" id="6.1.1.5" evidence="4"/>
<keyword evidence="11" id="KW-0648">Protein biosynthesis</keyword>
<evidence type="ECO:0000256" key="8">
    <source>
        <dbReference type="ARBA" id="ARBA00022741"/>
    </source>
</evidence>
<feature type="domain" description="Aminoacyl-tRNA synthetase class Ia" evidence="15">
    <location>
        <begin position="7"/>
        <end position="469"/>
    </location>
</feature>
<organism evidence="16">
    <name type="scientific">marine sediment metagenome</name>
    <dbReference type="NCBI Taxonomy" id="412755"/>
    <lineage>
        <taxon>unclassified sequences</taxon>
        <taxon>metagenomes</taxon>
        <taxon>ecological metagenomes</taxon>
    </lineage>
</organism>
<keyword evidence="10" id="KW-0067">ATP-binding</keyword>
<keyword evidence="5" id="KW-0963">Cytoplasm</keyword>
<dbReference type="GO" id="GO:0006428">
    <property type="term" value="P:isoleucyl-tRNA aminoacylation"/>
    <property type="evidence" value="ECO:0007669"/>
    <property type="project" value="InterPro"/>
</dbReference>
<comment type="subunit">
    <text evidence="3">Monomer.</text>
</comment>
<dbReference type="PANTHER" id="PTHR42780">
    <property type="entry name" value="SOLEUCYL-TRNA SYNTHETASE"/>
    <property type="match status" value="1"/>
</dbReference>
<evidence type="ECO:0000256" key="2">
    <source>
        <dbReference type="ARBA" id="ARBA00004496"/>
    </source>
</evidence>
<name>X0SHM3_9ZZZZ</name>
<evidence type="ECO:0000256" key="3">
    <source>
        <dbReference type="ARBA" id="ARBA00011245"/>
    </source>
</evidence>
<comment type="function">
    <text evidence="13">Catalyzes the attachment of isoleucine to tRNA(Ile). As IleRS can inadvertently accommodate and process structurally similar amino acids such as valine, to avoid such errors it has two additional distinct tRNA(Ile)-dependent editing activities. One activity is designated as 'pretransfer' editing and involves the hydrolysis of activated Val-AMP. The other activity is designated 'posttransfer' editing and involves deacylation of mischarged Val-tRNA(Ile).</text>
</comment>
<dbReference type="SUPFAM" id="SSF50677">
    <property type="entry name" value="ValRS/IleRS/LeuRS editing domain"/>
    <property type="match status" value="1"/>
</dbReference>
<dbReference type="PANTHER" id="PTHR42780:SF1">
    <property type="entry name" value="ISOLEUCINE--TRNA LIGASE, CYTOPLASMIC"/>
    <property type="match status" value="1"/>
</dbReference>
<dbReference type="GO" id="GO:0005737">
    <property type="term" value="C:cytoplasm"/>
    <property type="evidence" value="ECO:0007669"/>
    <property type="project" value="UniProtKB-SubCell"/>
</dbReference>
<gene>
    <name evidence="16" type="ORF">S01H1_06354</name>
</gene>
<comment type="caution">
    <text evidence="16">The sequence shown here is derived from an EMBL/GenBank/DDBJ whole genome shotgun (WGS) entry which is preliminary data.</text>
</comment>
<keyword evidence="7" id="KW-0479">Metal-binding</keyword>
<keyword evidence="8" id="KW-0547">Nucleotide-binding</keyword>
<proteinExistence type="predicted"/>
<feature type="non-terminal residue" evidence="16">
    <location>
        <position position="1"/>
    </location>
</feature>
<comment type="subcellular location">
    <subcellularLocation>
        <location evidence="2">Cytoplasm</location>
    </subcellularLocation>
</comment>
<dbReference type="SUPFAM" id="SSF52374">
    <property type="entry name" value="Nucleotidylyl transferase"/>
    <property type="match status" value="1"/>
</dbReference>
<keyword evidence="12" id="KW-0030">Aminoacyl-tRNA synthetase</keyword>
<dbReference type="InterPro" id="IPR014729">
    <property type="entry name" value="Rossmann-like_a/b/a_fold"/>
</dbReference>
<protein>
    <recommendedName>
        <fullName evidence="4">isoleucine--tRNA ligase</fullName>
        <ecNumber evidence="4">6.1.1.5</ecNumber>
    </recommendedName>
</protein>
<evidence type="ECO:0000256" key="6">
    <source>
        <dbReference type="ARBA" id="ARBA00022598"/>
    </source>
</evidence>
<dbReference type="FunFam" id="3.40.50.620:FF:000063">
    <property type="entry name" value="Isoleucine--tRNA ligase"/>
    <property type="match status" value="1"/>
</dbReference>
<dbReference type="GO" id="GO:0002161">
    <property type="term" value="F:aminoacyl-tRNA deacylase activity"/>
    <property type="evidence" value="ECO:0007669"/>
    <property type="project" value="InterPro"/>
</dbReference>
<dbReference type="GO" id="GO:0046872">
    <property type="term" value="F:metal ion binding"/>
    <property type="evidence" value="ECO:0007669"/>
    <property type="project" value="UniProtKB-KW"/>
</dbReference>
<evidence type="ECO:0000256" key="4">
    <source>
        <dbReference type="ARBA" id="ARBA00013165"/>
    </source>
</evidence>
<evidence type="ECO:0000256" key="13">
    <source>
        <dbReference type="ARBA" id="ARBA00025217"/>
    </source>
</evidence>
<evidence type="ECO:0000256" key="7">
    <source>
        <dbReference type="ARBA" id="ARBA00022723"/>
    </source>
</evidence>
<dbReference type="PRINTS" id="PR00984">
    <property type="entry name" value="TRNASYNTHILE"/>
</dbReference>
<dbReference type="Pfam" id="PF00133">
    <property type="entry name" value="tRNA-synt_1"/>
    <property type="match status" value="1"/>
</dbReference>
<evidence type="ECO:0000256" key="10">
    <source>
        <dbReference type="ARBA" id="ARBA00022840"/>
    </source>
</evidence>
<evidence type="ECO:0000256" key="14">
    <source>
        <dbReference type="ARBA" id="ARBA00048359"/>
    </source>
</evidence>
<evidence type="ECO:0000259" key="15">
    <source>
        <dbReference type="Pfam" id="PF00133"/>
    </source>
</evidence>
<dbReference type="EMBL" id="BARS01003286">
    <property type="protein sequence ID" value="GAF80499.1"/>
    <property type="molecule type" value="Genomic_DNA"/>
</dbReference>
<keyword evidence="6" id="KW-0436">Ligase</keyword>
<comment type="cofactor">
    <cofactor evidence="1">
        <name>Zn(2+)</name>
        <dbReference type="ChEBI" id="CHEBI:29105"/>
    </cofactor>
</comment>
<reference evidence="16" key="1">
    <citation type="journal article" date="2014" name="Front. Microbiol.">
        <title>High frequency of phylogenetically diverse reductive dehalogenase-homologous genes in deep subseafloor sedimentary metagenomes.</title>
        <authorList>
            <person name="Kawai M."/>
            <person name="Futagami T."/>
            <person name="Toyoda A."/>
            <person name="Takaki Y."/>
            <person name="Nishi S."/>
            <person name="Hori S."/>
            <person name="Arai W."/>
            <person name="Tsubouchi T."/>
            <person name="Morono Y."/>
            <person name="Uchiyama I."/>
            <person name="Ito T."/>
            <person name="Fujiyama A."/>
            <person name="Inagaki F."/>
            <person name="Takami H."/>
        </authorList>
    </citation>
    <scope>NUCLEOTIDE SEQUENCE</scope>
    <source>
        <strain evidence="16">Expedition CK06-06</strain>
    </source>
</reference>
<dbReference type="InterPro" id="IPR009008">
    <property type="entry name" value="Val/Leu/Ile-tRNA-synth_edit"/>
</dbReference>
<feature type="non-terminal residue" evidence="16">
    <location>
        <position position="479"/>
    </location>
</feature>
<evidence type="ECO:0000313" key="16">
    <source>
        <dbReference type="EMBL" id="GAF80499.1"/>
    </source>
</evidence>